<dbReference type="AlphaFoldDB" id="A0A0L0DMT0"/>
<dbReference type="OrthoDB" id="21243at2759"/>
<gene>
    <name evidence="6" type="ORF">AMSG_01324</name>
</gene>
<evidence type="ECO:0000256" key="4">
    <source>
        <dbReference type="ARBA" id="ARBA00023146"/>
    </source>
</evidence>
<accession>A0A0L0DMT0</accession>
<dbReference type="eggNOG" id="KOG1885">
    <property type="taxonomic scope" value="Eukaryota"/>
</dbReference>
<keyword evidence="4 6" id="KW-0030">Aminoacyl-tRNA synthetase</keyword>
<dbReference type="STRING" id="461836.A0A0L0DMT0"/>
<dbReference type="Gene3D" id="3.30.930.10">
    <property type="entry name" value="Bira Bifunctional Protein, Domain 2"/>
    <property type="match status" value="1"/>
</dbReference>
<keyword evidence="7" id="KW-1185">Reference proteome</keyword>
<organism evidence="6 7">
    <name type="scientific">Thecamonas trahens ATCC 50062</name>
    <dbReference type="NCBI Taxonomy" id="461836"/>
    <lineage>
        <taxon>Eukaryota</taxon>
        <taxon>Apusozoa</taxon>
        <taxon>Apusomonadida</taxon>
        <taxon>Apusomonadidae</taxon>
        <taxon>Thecamonas</taxon>
    </lineage>
</organism>
<evidence type="ECO:0000256" key="2">
    <source>
        <dbReference type="ARBA" id="ARBA00022741"/>
    </source>
</evidence>
<dbReference type="GO" id="GO:0004824">
    <property type="term" value="F:lysine-tRNA ligase activity"/>
    <property type="evidence" value="ECO:0007669"/>
    <property type="project" value="InterPro"/>
</dbReference>
<dbReference type="GeneID" id="25561079"/>
<dbReference type="Pfam" id="PF00152">
    <property type="entry name" value="tRNA-synt_2"/>
    <property type="match status" value="1"/>
</dbReference>
<reference evidence="6 7" key="1">
    <citation type="submission" date="2010-05" db="EMBL/GenBank/DDBJ databases">
        <title>The Genome Sequence of Thecamonas trahens ATCC 50062.</title>
        <authorList>
            <consortium name="The Broad Institute Genome Sequencing Platform"/>
            <person name="Russ C."/>
            <person name="Cuomo C."/>
            <person name="Shea T."/>
            <person name="Young S.K."/>
            <person name="Zeng Q."/>
            <person name="Koehrsen M."/>
            <person name="Haas B."/>
            <person name="Borodovsky M."/>
            <person name="Guigo R."/>
            <person name="Alvarado L."/>
            <person name="Berlin A."/>
            <person name="Bochicchio J."/>
            <person name="Borenstein D."/>
            <person name="Chapman S."/>
            <person name="Chen Z."/>
            <person name="Freedman E."/>
            <person name="Gellesch M."/>
            <person name="Goldberg J."/>
            <person name="Griggs A."/>
            <person name="Gujja S."/>
            <person name="Heilman E."/>
            <person name="Heiman D."/>
            <person name="Hepburn T."/>
            <person name="Howarth C."/>
            <person name="Jen D."/>
            <person name="Larson L."/>
            <person name="Mehta T."/>
            <person name="Park D."/>
            <person name="Pearson M."/>
            <person name="Roberts A."/>
            <person name="Saif S."/>
            <person name="Shenoy N."/>
            <person name="Sisk P."/>
            <person name="Stolte C."/>
            <person name="Sykes S."/>
            <person name="Thomson T."/>
            <person name="Walk T."/>
            <person name="White J."/>
            <person name="Yandava C."/>
            <person name="Burger G."/>
            <person name="Gray M.W."/>
            <person name="Holland P.W.H."/>
            <person name="King N."/>
            <person name="Lang F.B.F."/>
            <person name="Roger A.J."/>
            <person name="Ruiz-Trillo I."/>
            <person name="Lander E."/>
            <person name="Nusbaum C."/>
        </authorList>
    </citation>
    <scope>NUCLEOTIDE SEQUENCE [LARGE SCALE GENOMIC DNA]</scope>
    <source>
        <strain evidence="6 7">ATCC 50062</strain>
    </source>
</reference>
<evidence type="ECO:0000256" key="1">
    <source>
        <dbReference type="ARBA" id="ARBA00022598"/>
    </source>
</evidence>
<dbReference type="Proteomes" id="UP000054408">
    <property type="component" value="Unassembled WGS sequence"/>
</dbReference>
<dbReference type="Gene3D" id="2.40.50.140">
    <property type="entry name" value="Nucleic acid-binding proteins"/>
    <property type="match status" value="1"/>
</dbReference>
<dbReference type="EMBL" id="GL349437">
    <property type="protein sequence ID" value="KNC53614.1"/>
    <property type="molecule type" value="Genomic_DNA"/>
</dbReference>
<sequence>MLRLRRMVGTMLWQGRGGAVRRSMGAVAVDRVRVAEVEEAAEAGWLAGGTGYARVPEGHAVHDAGSFTAAFGGFEKEAMPNEPVVLRGRVVAKRSASKSLYFVDVASGYEREAAVQVMATAKAFDGPKQAFRGAMEVLARGDCVAVTGVPSRTQRGQLALIPSEVRVEAPCVTAEALPEPGSMRRAESLAAMPRAGQLLLQPHIVKAVRVRARMLQRLRRVLDGDGFVEVETPILGAAAGGATARPFVTFHEATKREKVLRIAPELYLKQLVVGGLDSVYEVGKVFRNEGVDPTHLPEFSMAELYTTRLGLDKLMTLTEDMVRGFAADAAALDAAGGSECAGEVAASEPFGRVEFMEALNAGLGFDLDLELPTDELRKVLREAAVACEAVSKNVADGMTASALLDKLGGVHVEAGLAGPMFVTGHPLLLSPLAKEREDAPGVADRFELFLGPVEVANGYNEINNPLEQLVRFEGQTETGVSADPEVPAPDEAYCNALAYGMPNTVGLGLGLDRLVMLLTGATSLRDVVGFVP</sequence>
<dbReference type="PRINTS" id="PR00982">
    <property type="entry name" value="TRNASYNTHLYS"/>
</dbReference>
<keyword evidence="1" id="KW-0436">Ligase</keyword>
<evidence type="ECO:0000313" key="7">
    <source>
        <dbReference type="Proteomes" id="UP000054408"/>
    </source>
</evidence>
<dbReference type="InterPro" id="IPR004364">
    <property type="entry name" value="Aa-tRNA-synt_II"/>
</dbReference>
<dbReference type="GO" id="GO:0005829">
    <property type="term" value="C:cytosol"/>
    <property type="evidence" value="ECO:0007669"/>
    <property type="project" value="TreeGrafter"/>
</dbReference>
<evidence type="ECO:0000259" key="5">
    <source>
        <dbReference type="PROSITE" id="PS50862"/>
    </source>
</evidence>
<name>A0A0L0DMT0_THETB</name>
<feature type="domain" description="Aminoacyl-transfer RNA synthetases class-II family profile" evidence="5">
    <location>
        <begin position="209"/>
        <end position="532"/>
    </location>
</feature>
<dbReference type="InterPro" id="IPR006195">
    <property type="entry name" value="aa-tRNA-synth_II"/>
</dbReference>
<dbReference type="InterPro" id="IPR018149">
    <property type="entry name" value="Lys-tRNA-synth_II_C"/>
</dbReference>
<dbReference type="GO" id="GO:0000049">
    <property type="term" value="F:tRNA binding"/>
    <property type="evidence" value="ECO:0007669"/>
    <property type="project" value="TreeGrafter"/>
</dbReference>
<dbReference type="SUPFAM" id="SSF50249">
    <property type="entry name" value="Nucleic acid-binding proteins"/>
    <property type="match status" value="1"/>
</dbReference>
<dbReference type="GO" id="GO:0006430">
    <property type="term" value="P:lysyl-tRNA aminoacylation"/>
    <property type="evidence" value="ECO:0007669"/>
    <property type="project" value="InterPro"/>
</dbReference>
<protein>
    <submittedName>
        <fullName evidence="6">Lysyl-tRNA synthetase</fullName>
    </submittedName>
</protein>
<dbReference type="PANTHER" id="PTHR42918:SF15">
    <property type="entry name" value="LYSINE--TRNA LIGASE, CHLOROPLASTIC_MITOCHONDRIAL"/>
    <property type="match status" value="1"/>
</dbReference>
<evidence type="ECO:0000256" key="3">
    <source>
        <dbReference type="ARBA" id="ARBA00022840"/>
    </source>
</evidence>
<dbReference type="GO" id="GO:0005524">
    <property type="term" value="F:ATP binding"/>
    <property type="evidence" value="ECO:0007669"/>
    <property type="project" value="UniProtKB-KW"/>
</dbReference>
<dbReference type="PANTHER" id="PTHR42918">
    <property type="entry name" value="LYSYL-TRNA SYNTHETASE"/>
    <property type="match status" value="1"/>
</dbReference>
<evidence type="ECO:0000313" key="6">
    <source>
        <dbReference type="EMBL" id="KNC53614.1"/>
    </source>
</evidence>
<keyword evidence="2" id="KW-0547">Nucleotide-binding</keyword>
<dbReference type="InterPro" id="IPR012340">
    <property type="entry name" value="NA-bd_OB-fold"/>
</dbReference>
<keyword evidence="3" id="KW-0067">ATP-binding</keyword>
<proteinExistence type="predicted"/>
<dbReference type="PROSITE" id="PS50862">
    <property type="entry name" value="AA_TRNA_LIGASE_II"/>
    <property type="match status" value="1"/>
</dbReference>
<dbReference type="RefSeq" id="XP_013761931.1">
    <property type="nucleotide sequence ID" value="XM_013906477.1"/>
</dbReference>
<dbReference type="InterPro" id="IPR045864">
    <property type="entry name" value="aa-tRNA-synth_II/BPL/LPL"/>
</dbReference>
<dbReference type="SUPFAM" id="SSF55681">
    <property type="entry name" value="Class II aaRS and biotin synthetases"/>
    <property type="match status" value="1"/>
</dbReference>